<evidence type="ECO:0000256" key="1">
    <source>
        <dbReference type="ARBA" id="ARBA00009477"/>
    </source>
</evidence>
<protein>
    <submittedName>
        <fullName evidence="7">RND family efflux transporter MFP subunit</fullName>
    </submittedName>
</protein>
<dbReference type="Proteomes" id="UP000025061">
    <property type="component" value="Unassembled WGS sequence"/>
</dbReference>
<evidence type="ECO:0000313" key="7">
    <source>
        <dbReference type="EMBL" id="KCZ95373.1"/>
    </source>
</evidence>
<dbReference type="PANTHER" id="PTHR30469:SF16">
    <property type="entry name" value="HAE1 FAMILY EFFLUX PUMP MFP COMPONENT"/>
    <property type="match status" value="1"/>
</dbReference>
<dbReference type="NCBIfam" id="TIGR01730">
    <property type="entry name" value="RND_mfp"/>
    <property type="match status" value="1"/>
</dbReference>
<evidence type="ECO:0000259" key="4">
    <source>
        <dbReference type="Pfam" id="PF25885"/>
    </source>
</evidence>
<dbReference type="EMBL" id="ARYI01000003">
    <property type="protein sequence ID" value="KCZ95373.1"/>
    <property type="molecule type" value="Genomic_DNA"/>
</dbReference>
<dbReference type="Pfam" id="PF25967">
    <property type="entry name" value="RND-MFP_C"/>
    <property type="match status" value="1"/>
</dbReference>
<feature type="coiled-coil region" evidence="2">
    <location>
        <begin position="106"/>
        <end position="164"/>
    </location>
</feature>
<dbReference type="RefSeq" id="WP_011645245.1">
    <property type="nucleotide sequence ID" value="NZ_ARYI01000003.1"/>
</dbReference>
<dbReference type="Gene3D" id="2.40.420.20">
    <property type="match status" value="1"/>
</dbReference>
<feature type="domain" description="Multidrug resistance protein MdtA-like C-terminal permuted SH3" evidence="6">
    <location>
        <begin position="284"/>
        <end position="345"/>
    </location>
</feature>
<evidence type="ECO:0000256" key="3">
    <source>
        <dbReference type="SAM" id="SignalP"/>
    </source>
</evidence>
<dbReference type="GO" id="GO:0015562">
    <property type="term" value="F:efflux transmembrane transporter activity"/>
    <property type="evidence" value="ECO:0007669"/>
    <property type="project" value="TreeGrafter"/>
</dbReference>
<sequence length="381" mass="40131">MLTLSRPNIFKAAGVALVAAILIAAPALTQQRGGGPAGAGRAPPPSSVFAEPIREQVFASRVEAIGTLEPNEMAALTLTASDRVTAVYFNDGDRVKKGKTLLSLAQREQVALVESAEADLAQAEQDLARVEPLAKQGAVSTSELDMARRNVNAAAAQLRAVQSRQRDRVLVAPFDGVLGFRRVSVGSLVGPGDVVATLIDDSVMRLEFAVPSTFLRVLRPGLEIQASSDDLPGQVFNGTVDSIDNAIDPITRSVRVRANVPNPSAILKAGMYMSVTLEAAPRRAMSVPEVALQPRGPETFVWIAEKDGAQTVARRVKIEPGLRHEGRVEVVSGLTAGQMVITEGALRVREGAPVVIVDEGILQPQPAARSGSVGGPAVNLD</sequence>
<dbReference type="Pfam" id="PF25885">
    <property type="entry name" value="HH_EMRA"/>
    <property type="match status" value="1"/>
</dbReference>
<dbReference type="OrthoDB" id="9806939at2"/>
<comment type="caution">
    <text evidence="7">The sequence shown here is derived from an EMBL/GenBank/DDBJ whole genome shotgun (WGS) entry which is preliminary data.</text>
</comment>
<gene>
    <name evidence="7" type="ORF">HHI_04435</name>
</gene>
<evidence type="ECO:0000259" key="6">
    <source>
        <dbReference type="Pfam" id="PF25967"/>
    </source>
</evidence>
<dbReference type="AlphaFoldDB" id="A0A059FY14"/>
<feature type="domain" description="CusB-like beta-barrel" evidence="5">
    <location>
        <begin position="206"/>
        <end position="280"/>
    </location>
</feature>
<dbReference type="Gene3D" id="2.40.50.100">
    <property type="match status" value="1"/>
</dbReference>
<dbReference type="InterPro" id="IPR006143">
    <property type="entry name" value="RND_pump_MFP"/>
</dbReference>
<dbReference type="SUPFAM" id="SSF111369">
    <property type="entry name" value="HlyD-like secretion proteins"/>
    <property type="match status" value="1"/>
</dbReference>
<dbReference type="GO" id="GO:1990281">
    <property type="term" value="C:efflux pump complex"/>
    <property type="evidence" value="ECO:0007669"/>
    <property type="project" value="TreeGrafter"/>
</dbReference>
<name>A0A059FY14_9PROT</name>
<feature type="chain" id="PRO_5001572757" evidence="3">
    <location>
        <begin position="30"/>
        <end position="381"/>
    </location>
</feature>
<dbReference type="Gene3D" id="1.10.287.470">
    <property type="entry name" value="Helix hairpin bin"/>
    <property type="match status" value="1"/>
</dbReference>
<feature type="domain" description="Multidrug export protein EmrA/FarA alpha-helical hairpin" evidence="4">
    <location>
        <begin position="102"/>
        <end position="164"/>
    </location>
</feature>
<dbReference type="Pfam" id="PF25954">
    <property type="entry name" value="Beta-barrel_RND_2"/>
    <property type="match status" value="1"/>
</dbReference>
<accession>A0A059FY14</accession>
<proteinExistence type="inferred from homology"/>
<keyword evidence="8" id="KW-1185">Reference proteome</keyword>
<dbReference type="InterPro" id="IPR058627">
    <property type="entry name" value="MdtA-like_C"/>
</dbReference>
<evidence type="ECO:0000259" key="5">
    <source>
        <dbReference type="Pfam" id="PF25954"/>
    </source>
</evidence>
<evidence type="ECO:0000313" key="8">
    <source>
        <dbReference type="Proteomes" id="UP000025061"/>
    </source>
</evidence>
<keyword evidence="3" id="KW-0732">Signal</keyword>
<feature type="signal peptide" evidence="3">
    <location>
        <begin position="1"/>
        <end position="29"/>
    </location>
</feature>
<dbReference type="PANTHER" id="PTHR30469">
    <property type="entry name" value="MULTIDRUG RESISTANCE PROTEIN MDTA"/>
    <property type="match status" value="1"/>
</dbReference>
<organism evidence="7 8">
    <name type="scientific">Hyphomonas hirschiana VP5</name>
    <dbReference type="NCBI Taxonomy" id="1280951"/>
    <lineage>
        <taxon>Bacteria</taxon>
        <taxon>Pseudomonadati</taxon>
        <taxon>Pseudomonadota</taxon>
        <taxon>Alphaproteobacteria</taxon>
        <taxon>Hyphomonadales</taxon>
        <taxon>Hyphomonadaceae</taxon>
        <taxon>Hyphomonas</taxon>
    </lineage>
</organism>
<keyword evidence="2" id="KW-0175">Coiled coil</keyword>
<dbReference type="InterPro" id="IPR058792">
    <property type="entry name" value="Beta-barrel_RND_2"/>
</dbReference>
<dbReference type="FunFam" id="2.40.30.170:FF:000010">
    <property type="entry name" value="Efflux RND transporter periplasmic adaptor subunit"/>
    <property type="match status" value="1"/>
</dbReference>
<dbReference type="PATRIC" id="fig|1280951.3.peg.902"/>
<dbReference type="Gene3D" id="2.40.30.170">
    <property type="match status" value="1"/>
</dbReference>
<dbReference type="InterPro" id="IPR058633">
    <property type="entry name" value="EmrA/FarA_HH"/>
</dbReference>
<evidence type="ECO:0000256" key="2">
    <source>
        <dbReference type="SAM" id="Coils"/>
    </source>
</evidence>
<reference evidence="7 8" key="1">
    <citation type="submission" date="2013-04" db="EMBL/GenBank/DDBJ databases">
        <title>Hyphomonas hirschiana VP5 Genome Sequencing.</title>
        <authorList>
            <person name="Lai Q."/>
            <person name="Shao Z."/>
        </authorList>
    </citation>
    <scope>NUCLEOTIDE SEQUENCE [LARGE SCALE GENOMIC DNA]</scope>
    <source>
        <strain evidence="7 8">VP5</strain>
    </source>
</reference>
<comment type="similarity">
    <text evidence="1">Belongs to the membrane fusion protein (MFP) (TC 8.A.1) family.</text>
</comment>